<feature type="compositionally biased region" description="Polar residues" evidence="2">
    <location>
        <begin position="106"/>
        <end position="119"/>
    </location>
</feature>
<evidence type="ECO:0000313" key="3">
    <source>
        <dbReference type="EMBL" id="KAJ5303500.1"/>
    </source>
</evidence>
<name>A0A9W9PPX0_9EURO</name>
<feature type="coiled-coil region" evidence="1">
    <location>
        <begin position="161"/>
        <end position="195"/>
    </location>
</feature>
<feature type="region of interest" description="Disordered" evidence="2">
    <location>
        <begin position="99"/>
        <end position="123"/>
    </location>
</feature>
<protein>
    <submittedName>
        <fullName evidence="3">Uncharacterized protein</fullName>
    </submittedName>
</protein>
<dbReference type="EMBL" id="JAPZBO010000009">
    <property type="protein sequence ID" value="KAJ5303500.1"/>
    <property type="molecule type" value="Genomic_DNA"/>
</dbReference>
<evidence type="ECO:0000256" key="2">
    <source>
        <dbReference type="SAM" id="MobiDB-lite"/>
    </source>
</evidence>
<keyword evidence="4" id="KW-1185">Reference proteome</keyword>
<comment type="caution">
    <text evidence="3">The sequence shown here is derived from an EMBL/GenBank/DDBJ whole genome shotgun (WGS) entry which is preliminary data.</text>
</comment>
<proteinExistence type="predicted"/>
<keyword evidence="1" id="KW-0175">Coiled coil</keyword>
<feature type="compositionally biased region" description="Basic and acidic residues" evidence="2">
    <location>
        <begin position="289"/>
        <end position="305"/>
    </location>
</feature>
<sequence>MATPESAPVAPSIPYLEFAELSSTADGAGPAVPSLSERLADLAHLASASVSTSTENEHEDEAAQSIHSHLDAIESILRDPRPALSREVAKCRPDGVSYGRFDRSRASSLSSQAPDQKSNGPHIENGFNKTEMLAQLSALLTEVNGLHAQVGDRRKETSEICDLYEERCRCLERTVAELELEVMELKSDLVEDAVELEGIQGTILGLQTWIDSLLAEQVMLRRQRYLAQHKARQKRWANGQKNGDYDDLGADTKVDDVLEGLDAWMRGLRDVEEGFRSRARARRTRRERRREMLEGTPGVEKKDEGANVDTDAGLWSRAFPAQLL</sequence>
<accession>A0A9W9PPX0</accession>
<organism evidence="3 4">
    <name type="scientific">Penicillium atrosanguineum</name>
    <dbReference type="NCBI Taxonomy" id="1132637"/>
    <lineage>
        <taxon>Eukaryota</taxon>
        <taxon>Fungi</taxon>
        <taxon>Dikarya</taxon>
        <taxon>Ascomycota</taxon>
        <taxon>Pezizomycotina</taxon>
        <taxon>Eurotiomycetes</taxon>
        <taxon>Eurotiomycetidae</taxon>
        <taxon>Eurotiales</taxon>
        <taxon>Aspergillaceae</taxon>
        <taxon>Penicillium</taxon>
    </lineage>
</organism>
<gene>
    <name evidence="3" type="ORF">N7476_010299</name>
</gene>
<evidence type="ECO:0000256" key="1">
    <source>
        <dbReference type="SAM" id="Coils"/>
    </source>
</evidence>
<reference evidence="3" key="1">
    <citation type="submission" date="2022-12" db="EMBL/GenBank/DDBJ databases">
        <authorList>
            <person name="Petersen C."/>
        </authorList>
    </citation>
    <scope>NUCLEOTIDE SEQUENCE</scope>
    <source>
        <strain evidence="3">IBT 21472</strain>
    </source>
</reference>
<reference evidence="3" key="2">
    <citation type="journal article" date="2023" name="IMA Fungus">
        <title>Comparative genomic study of the Penicillium genus elucidates a diverse pangenome and 15 lateral gene transfer events.</title>
        <authorList>
            <person name="Petersen C."/>
            <person name="Sorensen T."/>
            <person name="Nielsen M.R."/>
            <person name="Sondergaard T.E."/>
            <person name="Sorensen J.L."/>
            <person name="Fitzpatrick D.A."/>
            <person name="Frisvad J.C."/>
            <person name="Nielsen K.L."/>
        </authorList>
    </citation>
    <scope>NUCLEOTIDE SEQUENCE</scope>
    <source>
        <strain evidence="3">IBT 21472</strain>
    </source>
</reference>
<feature type="region of interest" description="Disordered" evidence="2">
    <location>
        <begin position="286"/>
        <end position="306"/>
    </location>
</feature>
<evidence type="ECO:0000313" key="4">
    <source>
        <dbReference type="Proteomes" id="UP001147746"/>
    </source>
</evidence>
<dbReference type="AlphaFoldDB" id="A0A9W9PPX0"/>
<dbReference type="Proteomes" id="UP001147746">
    <property type="component" value="Unassembled WGS sequence"/>
</dbReference>